<evidence type="ECO:0000313" key="1">
    <source>
        <dbReference type="EMBL" id="KAH3837291.1"/>
    </source>
</evidence>
<keyword evidence="2" id="KW-1185">Reference proteome</keyword>
<organism evidence="1 2">
    <name type="scientific">Dreissena polymorpha</name>
    <name type="common">Zebra mussel</name>
    <name type="synonym">Mytilus polymorpha</name>
    <dbReference type="NCBI Taxonomy" id="45954"/>
    <lineage>
        <taxon>Eukaryota</taxon>
        <taxon>Metazoa</taxon>
        <taxon>Spiralia</taxon>
        <taxon>Lophotrochozoa</taxon>
        <taxon>Mollusca</taxon>
        <taxon>Bivalvia</taxon>
        <taxon>Autobranchia</taxon>
        <taxon>Heteroconchia</taxon>
        <taxon>Euheterodonta</taxon>
        <taxon>Imparidentia</taxon>
        <taxon>Neoheterodontei</taxon>
        <taxon>Myida</taxon>
        <taxon>Dreissenoidea</taxon>
        <taxon>Dreissenidae</taxon>
        <taxon>Dreissena</taxon>
    </lineage>
</organism>
<reference evidence="1" key="1">
    <citation type="journal article" date="2019" name="bioRxiv">
        <title>The Genome of the Zebra Mussel, Dreissena polymorpha: A Resource for Invasive Species Research.</title>
        <authorList>
            <person name="McCartney M.A."/>
            <person name="Auch B."/>
            <person name="Kono T."/>
            <person name="Mallez S."/>
            <person name="Zhang Y."/>
            <person name="Obille A."/>
            <person name="Becker A."/>
            <person name="Abrahante J.E."/>
            <person name="Garbe J."/>
            <person name="Badalamenti J.P."/>
            <person name="Herman A."/>
            <person name="Mangelson H."/>
            <person name="Liachko I."/>
            <person name="Sullivan S."/>
            <person name="Sone E.D."/>
            <person name="Koren S."/>
            <person name="Silverstein K.A.T."/>
            <person name="Beckman K.B."/>
            <person name="Gohl D.M."/>
        </authorList>
    </citation>
    <scope>NUCLEOTIDE SEQUENCE</scope>
    <source>
        <strain evidence="1">Duluth1</strain>
        <tissue evidence="1">Whole animal</tissue>
    </source>
</reference>
<reference evidence="1" key="2">
    <citation type="submission" date="2020-11" db="EMBL/GenBank/DDBJ databases">
        <authorList>
            <person name="McCartney M.A."/>
            <person name="Auch B."/>
            <person name="Kono T."/>
            <person name="Mallez S."/>
            <person name="Becker A."/>
            <person name="Gohl D.M."/>
            <person name="Silverstein K.A.T."/>
            <person name="Koren S."/>
            <person name="Bechman K.B."/>
            <person name="Herman A."/>
            <person name="Abrahante J.E."/>
            <person name="Garbe J."/>
        </authorList>
    </citation>
    <scope>NUCLEOTIDE SEQUENCE</scope>
    <source>
        <strain evidence="1">Duluth1</strain>
        <tissue evidence="1">Whole animal</tissue>
    </source>
</reference>
<dbReference type="Proteomes" id="UP000828390">
    <property type="component" value="Unassembled WGS sequence"/>
</dbReference>
<name>A0A9D4KCV0_DREPO</name>
<gene>
    <name evidence="1" type="ORF">DPMN_110676</name>
</gene>
<dbReference type="EMBL" id="JAIWYP010000004">
    <property type="protein sequence ID" value="KAH3837291.1"/>
    <property type="molecule type" value="Genomic_DNA"/>
</dbReference>
<dbReference type="AlphaFoldDB" id="A0A9D4KCV0"/>
<protein>
    <submittedName>
        <fullName evidence="1">Uncharacterized protein</fullName>
    </submittedName>
</protein>
<sequence>MNLIDNRFAVYKITLGSIGPFTPKCTYLRYLPELKYFSLPWRPMSPFSRAASAPAMRMSRSSSNVSCHRWRDSRFSSSFYGWGNIRK</sequence>
<evidence type="ECO:0000313" key="2">
    <source>
        <dbReference type="Proteomes" id="UP000828390"/>
    </source>
</evidence>
<accession>A0A9D4KCV0</accession>
<comment type="caution">
    <text evidence="1">The sequence shown here is derived from an EMBL/GenBank/DDBJ whole genome shotgun (WGS) entry which is preliminary data.</text>
</comment>
<proteinExistence type="predicted"/>